<sequence length="38" mass="4427">MYITILYFQENLNNIFFIALASQDTGCAKWSHQGLVIY</sequence>
<evidence type="ECO:0000313" key="1">
    <source>
        <dbReference type="EMBL" id="MBX63897.1"/>
    </source>
</evidence>
<dbReference type="AlphaFoldDB" id="A0A2P2QAD8"/>
<reference evidence="1" key="1">
    <citation type="submission" date="2018-02" db="EMBL/GenBank/DDBJ databases">
        <title>Rhizophora mucronata_Transcriptome.</title>
        <authorList>
            <person name="Meera S.P."/>
            <person name="Sreeshan A."/>
            <person name="Augustine A."/>
        </authorList>
    </citation>
    <scope>NUCLEOTIDE SEQUENCE</scope>
    <source>
        <tissue evidence="1">Leaf</tissue>
    </source>
</reference>
<proteinExistence type="predicted"/>
<organism evidence="1">
    <name type="scientific">Rhizophora mucronata</name>
    <name type="common">Asiatic mangrove</name>
    <dbReference type="NCBI Taxonomy" id="61149"/>
    <lineage>
        <taxon>Eukaryota</taxon>
        <taxon>Viridiplantae</taxon>
        <taxon>Streptophyta</taxon>
        <taxon>Embryophyta</taxon>
        <taxon>Tracheophyta</taxon>
        <taxon>Spermatophyta</taxon>
        <taxon>Magnoliopsida</taxon>
        <taxon>eudicotyledons</taxon>
        <taxon>Gunneridae</taxon>
        <taxon>Pentapetalae</taxon>
        <taxon>rosids</taxon>
        <taxon>fabids</taxon>
        <taxon>Malpighiales</taxon>
        <taxon>Rhizophoraceae</taxon>
        <taxon>Rhizophora</taxon>
    </lineage>
</organism>
<accession>A0A2P2QAD8</accession>
<name>A0A2P2QAD8_RHIMU</name>
<dbReference type="EMBL" id="GGEC01083413">
    <property type="protein sequence ID" value="MBX63897.1"/>
    <property type="molecule type" value="Transcribed_RNA"/>
</dbReference>
<protein>
    <submittedName>
        <fullName evidence="1">Uncharacterized protein</fullName>
    </submittedName>
</protein>